<organism evidence="12 13">
    <name type="scientific">Serendipita indica (strain DSM 11827)</name>
    <name type="common">Root endophyte fungus</name>
    <name type="synonym">Piriformospora indica</name>
    <dbReference type="NCBI Taxonomy" id="1109443"/>
    <lineage>
        <taxon>Eukaryota</taxon>
        <taxon>Fungi</taxon>
        <taxon>Dikarya</taxon>
        <taxon>Basidiomycota</taxon>
        <taxon>Agaricomycotina</taxon>
        <taxon>Agaricomycetes</taxon>
        <taxon>Sebacinales</taxon>
        <taxon>Serendipitaceae</taxon>
        <taxon>Serendipita</taxon>
    </lineage>
</organism>
<evidence type="ECO:0000256" key="5">
    <source>
        <dbReference type="ARBA" id="ARBA00022679"/>
    </source>
</evidence>
<keyword evidence="6 10" id="KW-0949">S-adenosyl-L-methionine</keyword>
<feature type="transmembrane region" description="Helical" evidence="10">
    <location>
        <begin position="52"/>
        <end position="72"/>
    </location>
</feature>
<dbReference type="GO" id="GO:0004671">
    <property type="term" value="F:protein C-terminal S-isoprenylcysteine carboxyl O-methyltransferase activity"/>
    <property type="evidence" value="ECO:0007669"/>
    <property type="project" value="UniProtKB-EC"/>
</dbReference>
<dbReference type="Gene3D" id="1.20.120.1630">
    <property type="match status" value="1"/>
</dbReference>
<evidence type="ECO:0000256" key="9">
    <source>
        <dbReference type="ARBA" id="ARBA00023136"/>
    </source>
</evidence>
<dbReference type="PANTHER" id="PTHR12714">
    <property type="entry name" value="PROTEIN-S ISOPRENYLCYSTEINE O-METHYLTRANSFERASE"/>
    <property type="match status" value="1"/>
</dbReference>
<feature type="compositionally biased region" description="Polar residues" evidence="11">
    <location>
        <begin position="8"/>
        <end position="21"/>
    </location>
</feature>
<evidence type="ECO:0000256" key="7">
    <source>
        <dbReference type="ARBA" id="ARBA00022692"/>
    </source>
</evidence>
<feature type="region of interest" description="Disordered" evidence="11">
    <location>
        <begin position="1"/>
        <end position="21"/>
    </location>
</feature>
<protein>
    <recommendedName>
        <fullName evidence="3 10">Protein-S-isoprenylcysteine O-methyltransferase</fullName>
        <ecNumber evidence="3 10">2.1.1.100</ecNumber>
    </recommendedName>
</protein>
<evidence type="ECO:0000256" key="6">
    <source>
        <dbReference type="ARBA" id="ARBA00022691"/>
    </source>
</evidence>
<dbReference type="PANTHER" id="PTHR12714:SF9">
    <property type="entry name" value="PROTEIN-S-ISOPRENYLCYSTEINE O-METHYLTRANSFERASE"/>
    <property type="match status" value="1"/>
</dbReference>
<evidence type="ECO:0000256" key="4">
    <source>
        <dbReference type="ARBA" id="ARBA00022603"/>
    </source>
</evidence>
<evidence type="ECO:0000256" key="1">
    <source>
        <dbReference type="ARBA" id="ARBA00004141"/>
    </source>
</evidence>
<evidence type="ECO:0000256" key="11">
    <source>
        <dbReference type="SAM" id="MobiDB-lite"/>
    </source>
</evidence>
<evidence type="ECO:0000256" key="2">
    <source>
        <dbReference type="ARBA" id="ARBA00009140"/>
    </source>
</evidence>
<comment type="catalytic activity">
    <reaction evidence="10">
        <text>[protein]-C-terminal S-[(2E,6E)-farnesyl]-L-cysteine + S-adenosyl-L-methionine = [protein]-C-terminal S-[(2E,6E)-farnesyl]-L-cysteine methyl ester + S-adenosyl-L-homocysteine</text>
        <dbReference type="Rhea" id="RHEA:21672"/>
        <dbReference type="Rhea" id="RHEA-COMP:12125"/>
        <dbReference type="Rhea" id="RHEA-COMP:12126"/>
        <dbReference type="ChEBI" id="CHEBI:57856"/>
        <dbReference type="ChEBI" id="CHEBI:59789"/>
        <dbReference type="ChEBI" id="CHEBI:90510"/>
        <dbReference type="ChEBI" id="CHEBI:90511"/>
        <dbReference type="EC" id="2.1.1.100"/>
    </reaction>
</comment>
<dbReference type="InParanoid" id="G4TGP7"/>
<keyword evidence="8 10" id="KW-1133">Transmembrane helix</keyword>
<accession>G4TGP7</accession>
<dbReference type="FunCoup" id="G4TGP7">
    <property type="interactions" value="249"/>
</dbReference>
<dbReference type="PROSITE" id="PS51564">
    <property type="entry name" value="SAM_ICMT"/>
    <property type="match status" value="1"/>
</dbReference>
<evidence type="ECO:0000256" key="3">
    <source>
        <dbReference type="ARBA" id="ARBA00012151"/>
    </source>
</evidence>
<dbReference type="OMA" id="IKREEAY"/>
<dbReference type="eggNOG" id="KOG2628">
    <property type="taxonomic scope" value="Eukaryota"/>
</dbReference>
<keyword evidence="9 10" id="KW-0472">Membrane</keyword>
<comment type="caution">
    <text evidence="12">The sequence shown here is derived from an EMBL/GenBank/DDBJ whole genome shotgun (WGS) entry which is preliminary data.</text>
</comment>
<dbReference type="GO" id="GO:0005789">
    <property type="term" value="C:endoplasmic reticulum membrane"/>
    <property type="evidence" value="ECO:0007669"/>
    <property type="project" value="UniProtKB-SubCell"/>
</dbReference>
<feature type="transmembrane region" description="Helical" evidence="10">
    <location>
        <begin position="155"/>
        <end position="172"/>
    </location>
</feature>
<feature type="transmembrane region" description="Helical" evidence="10">
    <location>
        <begin position="133"/>
        <end position="149"/>
    </location>
</feature>
<gene>
    <name evidence="12" type="ORF">PIIN_04423</name>
</gene>
<evidence type="ECO:0000313" key="13">
    <source>
        <dbReference type="Proteomes" id="UP000007148"/>
    </source>
</evidence>
<keyword evidence="10" id="KW-0256">Endoplasmic reticulum</keyword>
<sequence>MSAATAPEPSSTNATSSNGQQAANLELNPTAAEVYDNCFPPNTPLAASTTSFLLGSLFSIGLWFFVANSHIIPALFKGSWASVAFNQPLVQLPFFIGAWAFFHWAEFAVTAGWNREKCSSHSFLLDNGKEYHIAHTFALVEFLVTWYFFPTSHQWAFITPIGVLMVIAGQVLRSAAMIHASTNFSHVVAHQHRQGHRLVTGGVYSWSRHPSYVGFFYWGIGTQLALQNKISFIGYSIVLWRFFYRRIIYEERALVRFFGDDYKTYRERVPTRIPFIR</sequence>
<dbReference type="Pfam" id="PF04140">
    <property type="entry name" value="ICMT"/>
    <property type="match status" value="1"/>
</dbReference>
<proteinExistence type="inferred from homology"/>
<dbReference type="EC" id="2.1.1.100" evidence="3 10"/>
<evidence type="ECO:0000256" key="8">
    <source>
        <dbReference type="ARBA" id="ARBA00022989"/>
    </source>
</evidence>
<name>G4TGP7_SERID</name>
<comment type="similarity">
    <text evidence="2 10">Belongs to the class VI-like SAM-binding methyltransferase superfamily. Isoprenylcysteine carboxyl methyltransferase family.</text>
</comment>
<keyword evidence="5 12" id="KW-0808">Transferase</keyword>
<evidence type="ECO:0000313" key="12">
    <source>
        <dbReference type="EMBL" id="CCA70485.1"/>
    </source>
</evidence>
<dbReference type="OrthoDB" id="422086at2759"/>
<dbReference type="HOGENOM" id="CLU_065200_0_2_1"/>
<comment type="subcellular location">
    <subcellularLocation>
        <location evidence="10">Endoplasmic reticulum membrane</location>
        <topology evidence="10">Multi-pass membrane protein</topology>
    </subcellularLocation>
    <subcellularLocation>
        <location evidence="1">Membrane</location>
        <topology evidence="1">Multi-pass membrane protein</topology>
    </subcellularLocation>
</comment>
<dbReference type="AlphaFoldDB" id="G4TGP7"/>
<reference evidence="12 13" key="1">
    <citation type="journal article" date="2011" name="PLoS Pathog.">
        <title>Endophytic Life Strategies Decoded by Genome and Transcriptome Analyses of the Mutualistic Root Symbiont Piriformospora indica.</title>
        <authorList>
            <person name="Zuccaro A."/>
            <person name="Lahrmann U."/>
            <person name="Guldener U."/>
            <person name="Langen G."/>
            <person name="Pfiffi S."/>
            <person name="Biedenkopf D."/>
            <person name="Wong P."/>
            <person name="Samans B."/>
            <person name="Grimm C."/>
            <person name="Basiewicz M."/>
            <person name="Murat C."/>
            <person name="Martin F."/>
            <person name="Kogel K.H."/>
        </authorList>
    </citation>
    <scope>NUCLEOTIDE SEQUENCE [LARGE SCALE GENOMIC DNA]</scope>
    <source>
        <strain evidence="12 13">DSM 11827</strain>
    </source>
</reference>
<dbReference type="GO" id="GO:0032259">
    <property type="term" value="P:methylation"/>
    <property type="evidence" value="ECO:0007669"/>
    <property type="project" value="UniProtKB-KW"/>
</dbReference>
<dbReference type="InterPro" id="IPR007269">
    <property type="entry name" value="ICMT_MeTrfase"/>
</dbReference>
<dbReference type="Proteomes" id="UP000007148">
    <property type="component" value="Unassembled WGS sequence"/>
</dbReference>
<dbReference type="InterPro" id="IPR025770">
    <property type="entry name" value="PPMT_MeTrfase"/>
</dbReference>
<keyword evidence="4 10" id="KW-0489">Methyltransferase</keyword>
<evidence type="ECO:0000256" key="10">
    <source>
        <dbReference type="RuleBase" id="RU362022"/>
    </source>
</evidence>
<keyword evidence="13" id="KW-1185">Reference proteome</keyword>
<dbReference type="STRING" id="1109443.G4TGP7"/>
<comment type="caution">
    <text evidence="10">Lacks conserved residue(s) required for the propagation of feature annotation.</text>
</comment>
<dbReference type="EMBL" id="CAFZ01000084">
    <property type="protein sequence ID" value="CCA70485.1"/>
    <property type="molecule type" value="Genomic_DNA"/>
</dbReference>
<keyword evidence="7 10" id="KW-0812">Transmembrane</keyword>